<evidence type="ECO:0000313" key="3">
    <source>
        <dbReference type="Proteomes" id="UP001276659"/>
    </source>
</evidence>
<dbReference type="Pfam" id="PF00294">
    <property type="entry name" value="PfkB"/>
    <property type="match status" value="1"/>
</dbReference>
<dbReference type="PANTHER" id="PTHR47098">
    <property type="entry name" value="PROTEIN MAK32"/>
    <property type="match status" value="1"/>
</dbReference>
<dbReference type="InterPro" id="IPR011611">
    <property type="entry name" value="PfkB_dom"/>
</dbReference>
<keyword evidence="3" id="KW-1185">Reference proteome</keyword>
<dbReference type="EMBL" id="JASNWA010000004">
    <property type="protein sequence ID" value="KAK3176529.1"/>
    <property type="molecule type" value="Genomic_DNA"/>
</dbReference>
<dbReference type="Gene3D" id="3.40.1190.20">
    <property type="match status" value="1"/>
</dbReference>
<accession>A0AAD9ZH33</accession>
<dbReference type="PANTHER" id="PTHR47098:SF2">
    <property type="entry name" value="PROTEIN MAK32"/>
    <property type="match status" value="1"/>
</dbReference>
<evidence type="ECO:0000313" key="2">
    <source>
        <dbReference type="EMBL" id="KAK3176529.1"/>
    </source>
</evidence>
<name>A0AAD9ZH33_9LECA</name>
<dbReference type="InterPro" id="IPR029056">
    <property type="entry name" value="Ribokinase-like"/>
</dbReference>
<sequence>MMHIVSLGMLIFDDVYPESSPPKLGILGGAGTYATVGARLFYPGEKSDKVGFVVHTGSDFAQTTRDEIESWKSSSHFVNTPERETTRGKNVYSNGIRANCRLFTQGFEFLTDRIQVDHINLPDHYVTANVFHLICGPGRCVEVVKGILARRRELLSSVPGLSDRTSAKPIFVWEPMEGFCEPRNRVFVYEALKYVDVFSPNAHEVSLLFQDQQDIQLAPECGQDGPGSLLDEDFSRAEALTYLKTTQGQCVQLQAKGFNDPNKALVLRKGEEGCAVFTKGRAIPVPAYHVPFKELSKKEKKKWKNKVVDVTGGGNTFLGGFCAGLELGSSICWRGYNLFEAAALYGTVAASFAIEQVGMPKLTPRKWDGEERWNGELPSDRLRTMIHRVDPAKFVPELTAEERKERFEWLRAVELDKL</sequence>
<reference evidence="2" key="1">
    <citation type="submission" date="2022-11" db="EMBL/GenBank/DDBJ databases">
        <title>Chromosomal genome sequence assembly and mating type (MAT) locus characterization of the leprose asexual lichenized fungus Lepraria neglecta (Nyl.) Erichsen.</title>
        <authorList>
            <person name="Allen J.L."/>
            <person name="Pfeffer B."/>
        </authorList>
    </citation>
    <scope>NUCLEOTIDE SEQUENCE</scope>
    <source>
        <strain evidence="2">Allen 5258</strain>
    </source>
</reference>
<organism evidence="2 3">
    <name type="scientific">Lepraria neglecta</name>
    <dbReference type="NCBI Taxonomy" id="209136"/>
    <lineage>
        <taxon>Eukaryota</taxon>
        <taxon>Fungi</taxon>
        <taxon>Dikarya</taxon>
        <taxon>Ascomycota</taxon>
        <taxon>Pezizomycotina</taxon>
        <taxon>Lecanoromycetes</taxon>
        <taxon>OSLEUM clade</taxon>
        <taxon>Lecanoromycetidae</taxon>
        <taxon>Lecanorales</taxon>
        <taxon>Lecanorineae</taxon>
        <taxon>Stereocaulaceae</taxon>
        <taxon>Lepraria</taxon>
    </lineage>
</organism>
<feature type="domain" description="Carbohydrate kinase PfkB" evidence="1">
    <location>
        <begin position="190"/>
        <end position="358"/>
    </location>
</feature>
<comment type="caution">
    <text evidence="2">The sequence shown here is derived from an EMBL/GenBank/DDBJ whole genome shotgun (WGS) entry which is preliminary data.</text>
</comment>
<evidence type="ECO:0000259" key="1">
    <source>
        <dbReference type="Pfam" id="PF00294"/>
    </source>
</evidence>
<gene>
    <name evidence="2" type="ORF">OEA41_007852</name>
</gene>
<dbReference type="AlphaFoldDB" id="A0AAD9ZH33"/>
<protein>
    <recommendedName>
        <fullName evidence="1">Carbohydrate kinase PfkB domain-containing protein</fullName>
    </recommendedName>
</protein>
<dbReference type="Proteomes" id="UP001276659">
    <property type="component" value="Unassembled WGS sequence"/>
</dbReference>
<dbReference type="SUPFAM" id="SSF53613">
    <property type="entry name" value="Ribokinase-like"/>
    <property type="match status" value="1"/>
</dbReference>
<proteinExistence type="predicted"/>